<keyword evidence="2" id="KW-1185">Reference proteome</keyword>
<gene>
    <name evidence="1" type="ordered locus">SULAZ_1051</name>
</gene>
<evidence type="ECO:0000313" key="2">
    <source>
        <dbReference type="Proteomes" id="UP000001369"/>
    </source>
</evidence>
<dbReference type="STRING" id="204536.SULAZ_1051"/>
<dbReference type="HOGENOM" id="CLU_174104_0_0_0"/>
<dbReference type="Proteomes" id="UP000001369">
    <property type="component" value="Chromosome"/>
</dbReference>
<proteinExistence type="predicted"/>
<protein>
    <submittedName>
        <fullName evidence="1">Uncharacterized protein</fullName>
    </submittedName>
</protein>
<organism evidence="1 2">
    <name type="scientific">Sulfurihydrogenibium azorense (strain DSM 15241 / OCM 825 / Az-Fu1)</name>
    <dbReference type="NCBI Taxonomy" id="204536"/>
    <lineage>
        <taxon>Bacteria</taxon>
        <taxon>Pseudomonadati</taxon>
        <taxon>Aquificota</taxon>
        <taxon>Aquificia</taxon>
        <taxon>Aquificales</taxon>
        <taxon>Hydrogenothermaceae</taxon>
        <taxon>Sulfurihydrogenibium</taxon>
    </lineage>
</organism>
<sequence>MKKFILTLIATVSLSFGQTCDGMFAVYDSCYDSNNCDESYNAVYNLSLSAGLSTQVSEKMAKICRYSCENKKATVKKLSKEDFQSAFCPHVKKEEKKQ</sequence>
<dbReference type="RefSeq" id="WP_012674927.1">
    <property type="nucleotide sequence ID" value="NC_012438.1"/>
</dbReference>
<evidence type="ECO:0000313" key="1">
    <source>
        <dbReference type="EMBL" id="ACN99615.1"/>
    </source>
</evidence>
<dbReference type="EMBL" id="CP001229">
    <property type="protein sequence ID" value="ACN99615.1"/>
    <property type="molecule type" value="Genomic_DNA"/>
</dbReference>
<accession>C1DV87</accession>
<reference evidence="1 2" key="1">
    <citation type="journal article" date="2009" name="J. Bacteriol.">
        <title>Complete and draft genome sequences of six members of the Aquificales.</title>
        <authorList>
            <person name="Reysenbach A.L."/>
            <person name="Hamamura N."/>
            <person name="Podar M."/>
            <person name="Griffiths E."/>
            <person name="Ferreira S."/>
            <person name="Hochstein R."/>
            <person name="Heidelberg J."/>
            <person name="Johnson J."/>
            <person name="Mead D."/>
            <person name="Pohorille A."/>
            <person name="Sarmiento M."/>
            <person name="Schweighofer K."/>
            <person name="Seshadri R."/>
            <person name="Voytek M.A."/>
        </authorList>
    </citation>
    <scope>NUCLEOTIDE SEQUENCE [LARGE SCALE GENOMIC DNA]</scope>
    <source>
        <strain evidence="2">Az-Fu1 / DSM 15241 / OCM 825</strain>
    </source>
</reference>
<dbReference type="OrthoDB" id="9839131at2"/>
<dbReference type="AlphaFoldDB" id="C1DV87"/>
<dbReference type="KEGG" id="saf:SULAZ_1051"/>
<name>C1DV87_SULAA</name>